<dbReference type="Gene3D" id="3.30.565.10">
    <property type="entry name" value="Histidine kinase-like ATPase, C-terminal domain"/>
    <property type="match status" value="1"/>
</dbReference>
<evidence type="ECO:0000256" key="6">
    <source>
        <dbReference type="ARBA" id="ARBA00022679"/>
    </source>
</evidence>
<dbReference type="GO" id="GO:0004721">
    <property type="term" value="F:phosphoprotein phosphatase activity"/>
    <property type="evidence" value="ECO:0007669"/>
    <property type="project" value="TreeGrafter"/>
</dbReference>
<dbReference type="Gene3D" id="6.10.340.10">
    <property type="match status" value="1"/>
</dbReference>
<reference evidence="16" key="1">
    <citation type="submission" date="2016-10" db="EMBL/GenBank/DDBJ databases">
        <authorList>
            <person name="Varghese N."/>
            <person name="Submissions S."/>
        </authorList>
    </citation>
    <scope>NUCLEOTIDE SEQUENCE [LARGE SCALE GENOMIC DNA]</scope>
    <source>
        <strain evidence="16">CGMCC 1.6854</strain>
    </source>
</reference>
<keyword evidence="12" id="KW-1133">Transmembrane helix</keyword>
<keyword evidence="9" id="KW-0067">ATP-binding</keyword>
<dbReference type="SMART" id="SM00388">
    <property type="entry name" value="HisKA"/>
    <property type="match status" value="1"/>
</dbReference>
<dbReference type="EC" id="2.7.13.3" evidence="3"/>
<sequence length="378" mass="42901">MKVFASMVLLMLIVSITFSLTTQIHTAKLIDQFQRKQIDADYLRATPEEQIEIFKTYFLDNMQMDVLLNVTHGVRLFFFIAIGLLFSFWISGVLTRPLKRLIAAIERVAQGDLNVKVPVDTKDEYGKVAQTFNDMTFRLREAEEARRRLVADVAHELRTPLSMMQLKLENYQQSVHHIPPEMLLRIHDEVIRMSLLVDDLYVLSLAEAGRLSLNRKPLDLTVHLERMVDDVKYEAEENGLDVCLYTNSMPVTTIADARRITQVFYNLLTNAIRYTPRGGKITVEIEDRVADGNAYFARVSVSDTGIGIPEEALPHLFDRFYRVDEARSRHTGGTGLGLSIAHHFVKAHDGFIRVASEPDEGTTFSVYLPSGNGILNKG</sequence>
<dbReference type="InterPro" id="IPR004358">
    <property type="entry name" value="Sig_transdc_His_kin-like_C"/>
</dbReference>
<name>A0A1G9VSX8_9BACL</name>
<dbReference type="Gene3D" id="1.10.287.130">
    <property type="match status" value="1"/>
</dbReference>
<keyword evidence="8 15" id="KW-0418">Kinase</keyword>
<dbReference type="InterPro" id="IPR003660">
    <property type="entry name" value="HAMP_dom"/>
</dbReference>
<keyword evidence="12" id="KW-0812">Transmembrane</keyword>
<evidence type="ECO:0000256" key="8">
    <source>
        <dbReference type="ARBA" id="ARBA00022777"/>
    </source>
</evidence>
<dbReference type="Pfam" id="PF00672">
    <property type="entry name" value="HAMP"/>
    <property type="match status" value="1"/>
</dbReference>
<dbReference type="CDD" id="cd00082">
    <property type="entry name" value="HisKA"/>
    <property type="match status" value="1"/>
</dbReference>
<comment type="subcellular location">
    <subcellularLocation>
        <location evidence="2">Cell membrane</location>
        <topology evidence="2">Multi-pass membrane protein</topology>
    </subcellularLocation>
</comment>
<dbReference type="SUPFAM" id="SSF55874">
    <property type="entry name" value="ATPase domain of HSP90 chaperone/DNA topoisomerase II/histidine kinase"/>
    <property type="match status" value="1"/>
</dbReference>
<evidence type="ECO:0000256" key="5">
    <source>
        <dbReference type="ARBA" id="ARBA00022553"/>
    </source>
</evidence>
<keyword evidence="6" id="KW-0808">Transferase</keyword>
<evidence type="ECO:0000259" key="13">
    <source>
        <dbReference type="PROSITE" id="PS50109"/>
    </source>
</evidence>
<dbReference type="AlphaFoldDB" id="A0A1G9VSX8"/>
<evidence type="ECO:0000256" key="12">
    <source>
        <dbReference type="SAM" id="Phobius"/>
    </source>
</evidence>
<organism evidence="15 16">
    <name type="scientific">Fictibacillus solisalsi</name>
    <dbReference type="NCBI Taxonomy" id="459525"/>
    <lineage>
        <taxon>Bacteria</taxon>
        <taxon>Bacillati</taxon>
        <taxon>Bacillota</taxon>
        <taxon>Bacilli</taxon>
        <taxon>Bacillales</taxon>
        <taxon>Fictibacillaceae</taxon>
        <taxon>Fictibacillus</taxon>
    </lineage>
</organism>
<dbReference type="GO" id="GO:0016036">
    <property type="term" value="P:cellular response to phosphate starvation"/>
    <property type="evidence" value="ECO:0007669"/>
    <property type="project" value="TreeGrafter"/>
</dbReference>
<keyword evidence="4" id="KW-1003">Cell membrane</keyword>
<dbReference type="Pfam" id="PF02518">
    <property type="entry name" value="HATPase_c"/>
    <property type="match status" value="1"/>
</dbReference>
<dbReference type="EMBL" id="FNHW01000001">
    <property type="protein sequence ID" value="SDM75339.1"/>
    <property type="molecule type" value="Genomic_DNA"/>
</dbReference>
<dbReference type="InterPro" id="IPR036097">
    <property type="entry name" value="HisK_dim/P_sf"/>
</dbReference>
<dbReference type="SMART" id="SM00387">
    <property type="entry name" value="HATPase_c"/>
    <property type="match status" value="1"/>
</dbReference>
<keyword evidence="7" id="KW-0547">Nucleotide-binding</keyword>
<dbReference type="GO" id="GO:0005886">
    <property type="term" value="C:plasma membrane"/>
    <property type="evidence" value="ECO:0007669"/>
    <property type="project" value="UniProtKB-SubCell"/>
</dbReference>
<dbReference type="FunFam" id="3.30.565.10:FF:000006">
    <property type="entry name" value="Sensor histidine kinase WalK"/>
    <property type="match status" value="1"/>
</dbReference>
<feature type="domain" description="HAMP" evidence="14">
    <location>
        <begin position="92"/>
        <end position="144"/>
    </location>
</feature>
<dbReference type="CDD" id="cd06225">
    <property type="entry name" value="HAMP"/>
    <property type="match status" value="1"/>
</dbReference>
<dbReference type="InterPro" id="IPR005467">
    <property type="entry name" value="His_kinase_dom"/>
</dbReference>
<dbReference type="SMART" id="SM00304">
    <property type="entry name" value="HAMP"/>
    <property type="match status" value="1"/>
</dbReference>
<evidence type="ECO:0000256" key="10">
    <source>
        <dbReference type="ARBA" id="ARBA00023012"/>
    </source>
</evidence>
<evidence type="ECO:0000256" key="2">
    <source>
        <dbReference type="ARBA" id="ARBA00004651"/>
    </source>
</evidence>
<evidence type="ECO:0000256" key="4">
    <source>
        <dbReference type="ARBA" id="ARBA00022475"/>
    </source>
</evidence>
<evidence type="ECO:0000256" key="1">
    <source>
        <dbReference type="ARBA" id="ARBA00000085"/>
    </source>
</evidence>
<dbReference type="SUPFAM" id="SSF158472">
    <property type="entry name" value="HAMP domain-like"/>
    <property type="match status" value="1"/>
</dbReference>
<dbReference type="InterPro" id="IPR050351">
    <property type="entry name" value="BphY/WalK/GraS-like"/>
</dbReference>
<dbReference type="PRINTS" id="PR00344">
    <property type="entry name" value="BCTRLSENSOR"/>
</dbReference>
<gene>
    <name evidence="15" type="ORF">SAMN04488137_1778</name>
</gene>
<dbReference type="InterPro" id="IPR003661">
    <property type="entry name" value="HisK_dim/P_dom"/>
</dbReference>
<dbReference type="GO" id="GO:0005524">
    <property type="term" value="F:ATP binding"/>
    <property type="evidence" value="ECO:0007669"/>
    <property type="project" value="UniProtKB-KW"/>
</dbReference>
<protein>
    <recommendedName>
        <fullName evidence="3">histidine kinase</fullName>
        <ecNumber evidence="3">2.7.13.3</ecNumber>
    </recommendedName>
</protein>
<dbReference type="Proteomes" id="UP000199544">
    <property type="component" value="Unassembled WGS sequence"/>
</dbReference>
<dbReference type="GO" id="GO:0000155">
    <property type="term" value="F:phosphorelay sensor kinase activity"/>
    <property type="evidence" value="ECO:0007669"/>
    <property type="project" value="InterPro"/>
</dbReference>
<keyword evidence="5" id="KW-0597">Phosphoprotein</keyword>
<dbReference type="InterPro" id="IPR003594">
    <property type="entry name" value="HATPase_dom"/>
</dbReference>
<comment type="catalytic activity">
    <reaction evidence="1">
        <text>ATP + protein L-histidine = ADP + protein N-phospho-L-histidine.</text>
        <dbReference type="EC" id="2.7.13.3"/>
    </reaction>
</comment>
<keyword evidence="11 12" id="KW-0472">Membrane</keyword>
<keyword evidence="10" id="KW-0902">Two-component regulatory system</keyword>
<dbReference type="PANTHER" id="PTHR45453">
    <property type="entry name" value="PHOSPHATE REGULON SENSOR PROTEIN PHOR"/>
    <property type="match status" value="1"/>
</dbReference>
<evidence type="ECO:0000256" key="11">
    <source>
        <dbReference type="ARBA" id="ARBA00023136"/>
    </source>
</evidence>
<evidence type="ECO:0000259" key="14">
    <source>
        <dbReference type="PROSITE" id="PS50885"/>
    </source>
</evidence>
<dbReference type="PROSITE" id="PS50885">
    <property type="entry name" value="HAMP"/>
    <property type="match status" value="1"/>
</dbReference>
<dbReference type="SUPFAM" id="SSF47384">
    <property type="entry name" value="Homodimeric domain of signal transducing histidine kinase"/>
    <property type="match status" value="1"/>
</dbReference>
<dbReference type="PANTHER" id="PTHR45453:SF1">
    <property type="entry name" value="PHOSPHATE REGULON SENSOR PROTEIN PHOR"/>
    <property type="match status" value="1"/>
</dbReference>
<dbReference type="InterPro" id="IPR036890">
    <property type="entry name" value="HATPase_C_sf"/>
</dbReference>
<dbReference type="Pfam" id="PF00512">
    <property type="entry name" value="HisKA"/>
    <property type="match status" value="1"/>
</dbReference>
<feature type="domain" description="Histidine kinase" evidence="13">
    <location>
        <begin position="152"/>
        <end position="372"/>
    </location>
</feature>
<dbReference type="CDD" id="cd00075">
    <property type="entry name" value="HATPase"/>
    <property type="match status" value="1"/>
</dbReference>
<evidence type="ECO:0000256" key="3">
    <source>
        <dbReference type="ARBA" id="ARBA00012438"/>
    </source>
</evidence>
<evidence type="ECO:0000256" key="9">
    <source>
        <dbReference type="ARBA" id="ARBA00022840"/>
    </source>
</evidence>
<keyword evidence="16" id="KW-1185">Reference proteome</keyword>
<dbReference type="PROSITE" id="PS50109">
    <property type="entry name" value="HIS_KIN"/>
    <property type="match status" value="1"/>
</dbReference>
<evidence type="ECO:0000313" key="16">
    <source>
        <dbReference type="Proteomes" id="UP000199544"/>
    </source>
</evidence>
<feature type="transmembrane region" description="Helical" evidence="12">
    <location>
        <begin position="74"/>
        <end position="94"/>
    </location>
</feature>
<proteinExistence type="predicted"/>
<evidence type="ECO:0000313" key="15">
    <source>
        <dbReference type="EMBL" id="SDM75339.1"/>
    </source>
</evidence>
<evidence type="ECO:0000256" key="7">
    <source>
        <dbReference type="ARBA" id="ARBA00022741"/>
    </source>
</evidence>
<dbReference type="STRING" id="459525.SAMN04488137_1778"/>
<accession>A0A1G9VSX8</accession>